<organism evidence="1 2">
    <name type="scientific">Ambrosiozyma monospora</name>
    <name type="common">Yeast</name>
    <name type="synonym">Endomycopsis monosporus</name>
    <dbReference type="NCBI Taxonomy" id="43982"/>
    <lineage>
        <taxon>Eukaryota</taxon>
        <taxon>Fungi</taxon>
        <taxon>Dikarya</taxon>
        <taxon>Ascomycota</taxon>
        <taxon>Saccharomycotina</taxon>
        <taxon>Pichiomycetes</taxon>
        <taxon>Pichiales</taxon>
        <taxon>Pichiaceae</taxon>
        <taxon>Ambrosiozyma</taxon>
    </lineage>
</organism>
<protein>
    <submittedName>
        <fullName evidence="1">Unnamed protein product</fullName>
    </submittedName>
</protein>
<comment type="caution">
    <text evidence="1">The sequence shown here is derived from an EMBL/GenBank/DDBJ whole genome shotgun (WGS) entry which is preliminary data.</text>
</comment>
<sequence>MILRQMKLSLVDVTESQKQKSFKPNGPDQFQEPPHKIWFEYFDISLLPASIVSNVIARGSWTSRGNRKEGGVGILTAFNSKLKQPIQYLKQQNKPRVSRGDDVNDKVGKSSDLLKLSSKIMIIIGLCTLEKMISARTQGKALTNDVISLICGQIITSSTNHEKLLEKKQQDQEF</sequence>
<evidence type="ECO:0000313" key="2">
    <source>
        <dbReference type="Proteomes" id="UP001165064"/>
    </source>
</evidence>
<dbReference type="Proteomes" id="UP001165064">
    <property type="component" value="Unassembled WGS sequence"/>
</dbReference>
<reference evidence="1" key="1">
    <citation type="submission" date="2023-04" db="EMBL/GenBank/DDBJ databases">
        <title>Ambrosiozyma monospora NBRC 10751.</title>
        <authorList>
            <person name="Ichikawa N."/>
            <person name="Sato H."/>
            <person name="Tonouchi N."/>
        </authorList>
    </citation>
    <scope>NUCLEOTIDE SEQUENCE</scope>
    <source>
        <strain evidence="1">NBRC 10751</strain>
    </source>
</reference>
<name>A0ACB5TS89_AMBMO</name>
<proteinExistence type="predicted"/>
<dbReference type="EMBL" id="BSXS01008796">
    <property type="protein sequence ID" value="GME93689.1"/>
    <property type="molecule type" value="Genomic_DNA"/>
</dbReference>
<accession>A0ACB5TS89</accession>
<evidence type="ECO:0000313" key="1">
    <source>
        <dbReference type="EMBL" id="GME93689.1"/>
    </source>
</evidence>
<gene>
    <name evidence="1" type="ORF">Amon02_000938300</name>
</gene>
<keyword evidence="2" id="KW-1185">Reference proteome</keyword>